<dbReference type="InterPro" id="IPR021953">
    <property type="entry name" value="DUF3570"/>
</dbReference>
<dbReference type="RefSeq" id="WP_170233776.1">
    <property type="nucleotide sequence ID" value="NZ_BJYR01000009.1"/>
</dbReference>
<comment type="caution">
    <text evidence="2">The sequence shown here is derived from an EMBL/GenBank/DDBJ whole genome shotgun (WGS) entry which is preliminary data.</text>
</comment>
<evidence type="ECO:0000313" key="3">
    <source>
        <dbReference type="Proteomes" id="UP000321464"/>
    </source>
</evidence>
<dbReference type="AlphaFoldDB" id="A0A512AIB0"/>
<accession>A0A512AIB0</accession>
<evidence type="ECO:0000256" key="1">
    <source>
        <dbReference type="SAM" id="SignalP"/>
    </source>
</evidence>
<dbReference type="Pfam" id="PF12094">
    <property type="entry name" value="DUF3570"/>
    <property type="match status" value="1"/>
</dbReference>
<dbReference type="EMBL" id="BJYR01000009">
    <property type="protein sequence ID" value="GEN99425.1"/>
    <property type="molecule type" value="Genomic_DNA"/>
</dbReference>
<dbReference type="Proteomes" id="UP000321464">
    <property type="component" value="Unassembled WGS sequence"/>
</dbReference>
<evidence type="ECO:0000313" key="2">
    <source>
        <dbReference type="EMBL" id="GEN99425.1"/>
    </source>
</evidence>
<organism evidence="2 3">
    <name type="scientific">Novosphingobium sediminis</name>
    <dbReference type="NCBI Taxonomy" id="707214"/>
    <lineage>
        <taxon>Bacteria</taxon>
        <taxon>Pseudomonadati</taxon>
        <taxon>Pseudomonadota</taxon>
        <taxon>Alphaproteobacteria</taxon>
        <taxon>Sphingomonadales</taxon>
        <taxon>Sphingomonadaceae</taxon>
        <taxon>Novosphingobium</taxon>
    </lineage>
</organism>
<feature type="chain" id="PRO_5021951816" description="DUF3570 domain-containing protein" evidence="1">
    <location>
        <begin position="28"/>
        <end position="448"/>
    </location>
</feature>
<protein>
    <recommendedName>
        <fullName evidence="4">DUF3570 domain-containing protein</fullName>
    </recommendedName>
</protein>
<proteinExistence type="predicted"/>
<evidence type="ECO:0008006" key="4">
    <source>
        <dbReference type="Google" id="ProtNLM"/>
    </source>
</evidence>
<gene>
    <name evidence="2" type="ORF">NSE01_12580</name>
</gene>
<keyword evidence="3" id="KW-1185">Reference proteome</keyword>
<name>A0A512AIB0_9SPHN</name>
<reference evidence="2 3" key="1">
    <citation type="submission" date="2019-07" db="EMBL/GenBank/DDBJ databases">
        <title>Whole genome shotgun sequence of Novosphingobium sediminis NBRC 106119.</title>
        <authorList>
            <person name="Hosoyama A."/>
            <person name="Uohara A."/>
            <person name="Ohji S."/>
            <person name="Ichikawa N."/>
        </authorList>
    </citation>
    <scope>NUCLEOTIDE SEQUENCE [LARGE SCALE GENOMIC DNA]</scope>
    <source>
        <strain evidence="2 3">NBRC 106119</strain>
    </source>
</reference>
<sequence length="448" mass="48664">MQLSGRGLTATLGVLAGALLGSPPAAAQSEGAAANAYDRTASEPGTMVADTAVLIYQEDDDRVRAVEAASTITWNAPGGAVVSGRLTYDALTGATPNGGIRSRYAQSFYPPSKTAIGGGLGTNPDTQTGASGRYTVPPGQLPVDKGFKDHREAYDLGVTLPLADGFKLSVGGAASFETDFTSWSTRASLAKDLWNKNTTLSVGFNFEHDTVRPFTGIPRAQSFMGDQIAGRSRVKRVASLVAGITQILSPDWLVQLNYSYGISRGYHTDPYKLFTLVDGDTGDPFYTIYEERPGVRRRSSIYGATKFALGSSVTDASVRWYHDSWGITALTWSFSEHLPVGRAAYLEPGLRYYHQTAARFFAPYLRVDEPTPRYLSADSRLSRFRAWTVSLKAGAQLTPRLEIYGLVERYVQRGLRFDRSAPGVLARTDLFAGTRSTSVISGLRYTWH</sequence>
<feature type="signal peptide" evidence="1">
    <location>
        <begin position="1"/>
        <end position="27"/>
    </location>
</feature>
<keyword evidence="1" id="KW-0732">Signal</keyword>